<accession>A0A375J129</accession>
<evidence type="ECO:0000313" key="2">
    <source>
        <dbReference type="EMBL" id="SPR98894.1"/>
    </source>
</evidence>
<evidence type="ECO:0000313" key="3">
    <source>
        <dbReference type="Proteomes" id="UP000256805"/>
    </source>
</evidence>
<name>A0A375J129_9BURK</name>
<feature type="region of interest" description="Disordered" evidence="1">
    <location>
        <begin position="1"/>
        <end position="28"/>
    </location>
</feature>
<reference evidence="2 3" key="1">
    <citation type="submission" date="2018-01" db="EMBL/GenBank/DDBJ databases">
        <authorList>
            <person name="Gaut B.S."/>
            <person name="Morton B.R."/>
            <person name="Clegg M.T."/>
            <person name="Duvall M.R."/>
        </authorList>
    </citation>
    <scope>NUCLEOTIDE SEQUENCE [LARGE SCALE GENOMIC DNA]</scope>
    <source>
        <strain evidence="2">Cupriavidus taiwanensis cmp 52</strain>
    </source>
</reference>
<organism evidence="2 3">
    <name type="scientific">Cupriavidus taiwanensis</name>
    <dbReference type="NCBI Taxonomy" id="164546"/>
    <lineage>
        <taxon>Bacteria</taxon>
        <taxon>Pseudomonadati</taxon>
        <taxon>Pseudomonadota</taxon>
        <taxon>Betaproteobacteria</taxon>
        <taxon>Burkholderiales</taxon>
        <taxon>Burkholderiaceae</taxon>
        <taxon>Cupriavidus</taxon>
    </lineage>
</organism>
<sequence>MPMRRPQGSLAHQQQLQRQHQYHELAVL</sequence>
<dbReference type="Proteomes" id="UP000256805">
    <property type="component" value="Unassembled WGS sequence"/>
</dbReference>
<dbReference type="AlphaFoldDB" id="A0A375J129"/>
<protein>
    <submittedName>
        <fullName evidence="2">Uncharacterized protein</fullName>
    </submittedName>
</protein>
<dbReference type="EMBL" id="OVTA01000027">
    <property type="protein sequence ID" value="SPR98894.1"/>
    <property type="molecule type" value="Genomic_DNA"/>
</dbReference>
<feature type="compositionally biased region" description="Low complexity" evidence="1">
    <location>
        <begin position="7"/>
        <end position="19"/>
    </location>
</feature>
<evidence type="ECO:0000256" key="1">
    <source>
        <dbReference type="SAM" id="MobiDB-lite"/>
    </source>
</evidence>
<gene>
    <name evidence="2" type="ORF">CBM2634_A50112</name>
</gene>
<proteinExistence type="predicted"/>